<dbReference type="GO" id="GO:0016020">
    <property type="term" value="C:membrane"/>
    <property type="evidence" value="ECO:0007669"/>
    <property type="project" value="UniProtKB-SubCell"/>
</dbReference>
<keyword evidence="5 8" id="KW-1133">Transmembrane helix</keyword>
<evidence type="ECO:0000256" key="8">
    <source>
        <dbReference type="SAM" id="Phobius"/>
    </source>
</evidence>
<feature type="transmembrane region" description="Helical" evidence="8">
    <location>
        <begin position="672"/>
        <end position="704"/>
    </location>
</feature>
<proteinExistence type="inferred from homology"/>
<dbReference type="InterPro" id="IPR040241">
    <property type="entry name" value="TRP_Flc/Pkd2-like"/>
</dbReference>
<feature type="compositionally biased region" description="Polar residues" evidence="7">
    <location>
        <begin position="803"/>
        <end position="815"/>
    </location>
</feature>
<feature type="signal peptide" evidence="9">
    <location>
        <begin position="1"/>
        <end position="28"/>
    </location>
</feature>
<feature type="chain" id="PRO_5021806848" description="ML-like domain-containing protein" evidence="9">
    <location>
        <begin position="29"/>
        <end position="1009"/>
    </location>
</feature>
<feature type="domain" description="ML-like" evidence="10">
    <location>
        <begin position="52"/>
        <end position="195"/>
    </location>
</feature>
<reference evidence="11 12" key="1">
    <citation type="submission" date="2019-07" db="EMBL/GenBank/DDBJ databases">
        <title>Finished genome of Venturia effusa.</title>
        <authorList>
            <person name="Young C.A."/>
            <person name="Cox M.P."/>
            <person name="Ganley A.R.D."/>
            <person name="David W.J."/>
        </authorList>
    </citation>
    <scope>NUCLEOTIDE SEQUENCE [LARGE SCALE GENOMIC DNA]</scope>
    <source>
        <strain evidence="12">albino</strain>
    </source>
</reference>
<evidence type="ECO:0000256" key="3">
    <source>
        <dbReference type="ARBA" id="ARBA00022692"/>
    </source>
</evidence>
<feature type="compositionally biased region" description="Polar residues" evidence="7">
    <location>
        <begin position="955"/>
        <end position="965"/>
    </location>
</feature>
<feature type="region of interest" description="Disordered" evidence="7">
    <location>
        <begin position="856"/>
        <end position="1009"/>
    </location>
</feature>
<evidence type="ECO:0000313" key="11">
    <source>
        <dbReference type="EMBL" id="QDS70318.1"/>
    </source>
</evidence>
<evidence type="ECO:0000259" key="10">
    <source>
        <dbReference type="SMART" id="SM01320"/>
    </source>
</evidence>
<dbReference type="GO" id="GO:0055085">
    <property type="term" value="P:transmembrane transport"/>
    <property type="evidence" value="ECO:0007669"/>
    <property type="project" value="TreeGrafter"/>
</dbReference>
<feature type="compositionally biased region" description="Polar residues" evidence="7">
    <location>
        <begin position="929"/>
        <end position="939"/>
    </location>
</feature>
<evidence type="ECO:0000256" key="4">
    <source>
        <dbReference type="ARBA" id="ARBA00022729"/>
    </source>
</evidence>
<evidence type="ECO:0000256" key="5">
    <source>
        <dbReference type="ARBA" id="ARBA00022989"/>
    </source>
</evidence>
<feature type="transmembrane region" description="Helical" evidence="8">
    <location>
        <begin position="397"/>
        <end position="421"/>
    </location>
</feature>
<dbReference type="OrthoDB" id="5377623at2759"/>
<feature type="transmembrane region" description="Helical" evidence="8">
    <location>
        <begin position="640"/>
        <end position="660"/>
    </location>
</feature>
<dbReference type="Pfam" id="PF06011">
    <property type="entry name" value="TRP"/>
    <property type="match status" value="1"/>
</dbReference>
<evidence type="ECO:0000313" key="12">
    <source>
        <dbReference type="Proteomes" id="UP000316270"/>
    </source>
</evidence>
<keyword evidence="12" id="KW-1185">Reference proteome</keyword>
<evidence type="ECO:0000256" key="7">
    <source>
        <dbReference type="SAM" id="MobiDB-lite"/>
    </source>
</evidence>
<organism evidence="11 12">
    <name type="scientific">Venturia effusa</name>
    <dbReference type="NCBI Taxonomy" id="50376"/>
    <lineage>
        <taxon>Eukaryota</taxon>
        <taxon>Fungi</taxon>
        <taxon>Dikarya</taxon>
        <taxon>Ascomycota</taxon>
        <taxon>Pezizomycotina</taxon>
        <taxon>Dothideomycetes</taxon>
        <taxon>Pleosporomycetidae</taxon>
        <taxon>Venturiales</taxon>
        <taxon>Venturiaceae</taxon>
        <taxon>Venturia</taxon>
    </lineage>
</organism>
<dbReference type="SMART" id="SM01320">
    <property type="entry name" value="TRP_N"/>
    <property type="match status" value="1"/>
</dbReference>
<dbReference type="AlphaFoldDB" id="A0A517L3X3"/>
<keyword evidence="4 9" id="KW-0732">Signal</keyword>
<dbReference type="Pfam" id="PF14558">
    <property type="entry name" value="TRP_N"/>
    <property type="match status" value="1"/>
</dbReference>
<dbReference type="PANTHER" id="PTHR31145:SF7">
    <property type="entry name" value="TRP-LIKE ION CHANNEL"/>
    <property type="match status" value="1"/>
</dbReference>
<dbReference type="InterPro" id="IPR032800">
    <property type="entry name" value="TRP_N"/>
</dbReference>
<dbReference type="GO" id="GO:0009272">
    <property type="term" value="P:fungal-type cell wall biogenesis"/>
    <property type="evidence" value="ECO:0007669"/>
    <property type="project" value="TreeGrafter"/>
</dbReference>
<protein>
    <recommendedName>
        <fullName evidence="10">ML-like domain-containing protein</fullName>
    </recommendedName>
</protein>
<keyword evidence="3 8" id="KW-0812">Transmembrane</keyword>
<dbReference type="Proteomes" id="UP000316270">
    <property type="component" value="Chromosome 4"/>
</dbReference>
<gene>
    <name evidence="11" type="ORF">FKW77_008438</name>
</gene>
<dbReference type="STRING" id="50376.A0A517L3X3"/>
<dbReference type="InterPro" id="IPR010308">
    <property type="entry name" value="TRP_C"/>
</dbReference>
<evidence type="ECO:0000256" key="6">
    <source>
        <dbReference type="ARBA" id="ARBA00023136"/>
    </source>
</evidence>
<feature type="transmembrane region" description="Helical" evidence="8">
    <location>
        <begin position="474"/>
        <end position="499"/>
    </location>
</feature>
<dbReference type="PANTHER" id="PTHR31145">
    <property type="entry name" value="INTEGRAL MEMBRANE PROTEIN (AFU_ORTHOLOGUE AFUA_7G01610)"/>
    <property type="match status" value="1"/>
</dbReference>
<sequence length="1009" mass="109696">MIFLSTRSALSALSLFFTTLTILPQSRADDVQTITYQNSDGTALYLKDDRRPALYTGDFGDCLGDSNKLVTVIKFDASYYKDNMTITFDIQGSTTFVREALMIYIGVYAYGEGRFEIPFDPCKANIYSMCPAKQNVSINANAQIPLGAADVALIPSIALTIPDFEGQAILRIFSNTSQSEVACYAATLTNGATFSHPAAVGGTLGAFTVIALLSALATAAYGETIPTMRKHYAHSLSVLVVFAVFHHIFFTGALSMNFPSVLVAFWSNYAWSAGMIYTSGMQNSIDHLTSEARGNTSYLGAAGANTPQSGVGGGFDLHKIYKRSRAFDPSGMTEALEGTLSKALAKRASTGSNATSASKWFGDPVRAGLPLPGNYSGFAGTLSQEMIPASNAFLTGFIWFLILLLIVGGSVVLLKFALDLLCRFNVVKTQRFNLFRAHWKGYTALALLRTCFIAFFALMFLTIFQFSYGGAASVMAIAAIVFVIFFIGILGICAYACYYRLRVGNFETKPDRIQLERRKVLKVIPWYTFHHESNVQDQPEKVFSGSLPGWKISHIGEGTAQSIHDDEEYTKKFGWLASRYRRTRWWFFAAWIVYEFIRAAVLAGASGHPMVQVFFLLVIEFLAFLGIFKLKPYEGQRLNVIVIYLLGFSKIVCVALSAAFDVSFNLARIPTTVIGVVIIIIQGFLTTALLICIVLSAISSYFSITRHREEIKPRRWLPLRQRYFNHLDQVVADVPPPPKPPTPPPEEPKGPYFSVNSVKRAPKIEDEDLEFQAEISQDPRSSQTQVGSIYGASKDALPGNRASRATSVGSRISSSNLPYGARVHRGSWSTRDFQDYNRPYTAGTVAPLVDEGGGVVRTGSMMSRASSPGGLKDHGSRDNFGQDVSGRQSLADVAGAGLPSRTDSPATFKSGPASPPVSRPASAGLENIISPSSSGTPGNSLPRPKTPENAKRMSSPLNTIVTRSPSLKDDATGGAPPSPRSPTGSLQRGRSRLVKTPKPKESINETGGT</sequence>
<comment type="similarity">
    <text evidence="2">Belongs to the transient receptor potential (TRP) ion channel family.</text>
</comment>
<feature type="region of interest" description="Disordered" evidence="7">
    <location>
        <begin position="791"/>
        <end position="815"/>
    </location>
</feature>
<comment type="subcellular location">
    <subcellularLocation>
        <location evidence="1">Membrane</location>
        <topology evidence="1">Multi-pass membrane protein</topology>
    </subcellularLocation>
</comment>
<feature type="transmembrane region" description="Helical" evidence="8">
    <location>
        <begin position="233"/>
        <end position="256"/>
    </location>
</feature>
<keyword evidence="6 8" id="KW-0472">Membrane</keyword>
<name>A0A517L3X3_9PEZI</name>
<dbReference type="EMBL" id="CP042188">
    <property type="protein sequence ID" value="QDS70318.1"/>
    <property type="molecule type" value="Genomic_DNA"/>
</dbReference>
<feature type="transmembrane region" description="Helical" evidence="8">
    <location>
        <begin position="611"/>
        <end position="628"/>
    </location>
</feature>
<evidence type="ECO:0000256" key="9">
    <source>
        <dbReference type="SAM" id="SignalP"/>
    </source>
</evidence>
<evidence type="ECO:0000256" key="2">
    <source>
        <dbReference type="ARBA" id="ARBA00010642"/>
    </source>
</evidence>
<feature type="transmembrane region" description="Helical" evidence="8">
    <location>
        <begin position="442"/>
        <end position="468"/>
    </location>
</feature>
<evidence type="ECO:0000256" key="1">
    <source>
        <dbReference type="ARBA" id="ARBA00004141"/>
    </source>
</evidence>
<feature type="transmembrane region" description="Helical" evidence="8">
    <location>
        <begin position="198"/>
        <end position="221"/>
    </location>
</feature>
<accession>A0A517L3X3</accession>
<feature type="transmembrane region" description="Helical" evidence="8">
    <location>
        <begin position="585"/>
        <end position="605"/>
    </location>
</feature>